<evidence type="ECO:0000256" key="1">
    <source>
        <dbReference type="SAM" id="MobiDB-lite"/>
    </source>
</evidence>
<feature type="region of interest" description="Disordered" evidence="1">
    <location>
        <begin position="1"/>
        <end position="86"/>
    </location>
</feature>
<sequence length="86" mass="9782">MARIPGRSLGPSPNALEPSCLPQLRLRHNRRTSHRHRPRACRQQASSCPHLPSLFRPTASPTQTHSKTPSPGRRYRRLDSSPKTRQ</sequence>
<feature type="compositionally biased region" description="Basic and acidic residues" evidence="1">
    <location>
        <begin position="77"/>
        <end position="86"/>
    </location>
</feature>
<feature type="compositionally biased region" description="Basic residues" evidence="1">
    <location>
        <begin position="25"/>
        <end position="40"/>
    </location>
</feature>
<accession>A0A061B0S1</accession>
<proteinExistence type="predicted"/>
<dbReference type="AlphaFoldDB" id="A0A061B0S1"/>
<dbReference type="EMBL" id="LK052942">
    <property type="protein sequence ID" value="CDR43070.1"/>
    <property type="molecule type" value="Genomic_DNA"/>
</dbReference>
<organism evidence="2">
    <name type="scientific">Rhodotorula toruloides</name>
    <name type="common">Yeast</name>
    <name type="synonym">Rhodosporidium toruloides</name>
    <dbReference type="NCBI Taxonomy" id="5286"/>
    <lineage>
        <taxon>Eukaryota</taxon>
        <taxon>Fungi</taxon>
        <taxon>Dikarya</taxon>
        <taxon>Basidiomycota</taxon>
        <taxon>Pucciniomycotina</taxon>
        <taxon>Microbotryomycetes</taxon>
        <taxon>Sporidiobolales</taxon>
        <taxon>Sporidiobolaceae</taxon>
        <taxon>Rhodotorula</taxon>
    </lineage>
</organism>
<name>A0A061B0S1_RHOTO</name>
<protein>
    <submittedName>
        <fullName evidence="2">RHTO0S07e07778g1_1</fullName>
    </submittedName>
</protein>
<gene>
    <name evidence="2" type="ORF">RHTO0S_07e07778g</name>
</gene>
<reference evidence="2" key="1">
    <citation type="journal article" date="2014" name="Genome Announc.">
        <title>Draft genome sequence of Rhodosporidium toruloides CECT1137, an oleaginous yeast of biotechnological interest.</title>
        <authorList>
            <person name="Morin N."/>
            <person name="Calcas X."/>
            <person name="Devillers H."/>
            <person name="Durrens P."/>
            <person name="Sherman D.J."/>
            <person name="Nicaud J.-M."/>
            <person name="Neuveglise C."/>
        </authorList>
    </citation>
    <scope>NUCLEOTIDE SEQUENCE</scope>
    <source>
        <strain evidence="2">CECT1137</strain>
    </source>
</reference>
<evidence type="ECO:0000313" key="2">
    <source>
        <dbReference type="EMBL" id="CDR43070.1"/>
    </source>
</evidence>
<feature type="compositionally biased region" description="Polar residues" evidence="1">
    <location>
        <begin position="59"/>
        <end position="69"/>
    </location>
</feature>